<evidence type="ECO:0000313" key="3">
    <source>
        <dbReference type="Proteomes" id="UP001153076"/>
    </source>
</evidence>
<comment type="caution">
    <text evidence="2">The sequence shown here is derived from an EMBL/GenBank/DDBJ whole genome shotgun (WGS) entry which is preliminary data.</text>
</comment>
<evidence type="ECO:0000256" key="1">
    <source>
        <dbReference type="SAM" id="MobiDB-lite"/>
    </source>
</evidence>
<dbReference type="EMBL" id="JAKOGI010000126">
    <property type="protein sequence ID" value="KAJ8443111.1"/>
    <property type="molecule type" value="Genomic_DNA"/>
</dbReference>
<feature type="region of interest" description="Disordered" evidence="1">
    <location>
        <begin position="244"/>
        <end position="268"/>
    </location>
</feature>
<accession>A0A9Q1KF65</accession>
<sequence>MLGRVIRERSRRKVMLLWGRKDCVWVKENMGVLEVLRVVEEAMGEGIRGRRIRLELLPLGRDGDVKKLMKENDEYAYLYVARSEGPCVGRVHGNEACEEQWRGGCTDCGRVGATVNTAGDVARAVDGKVVTEQVVRDVAQRNIREGEEVDEAAIVEERDRIEKKLRKTLDNIGSVAYVNLTQPLESMKLWVYDYVNDCYKAGSQNMIYMNNIHPIETHDSATLDNATGLVAGGEALDDGYNQRILPLLNPRPQGRPRKRRIESQRQGV</sequence>
<name>A0A9Q1KF65_9CARY</name>
<proteinExistence type="predicted"/>
<gene>
    <name evidence="2" type="ORF">Cgig2_030879</name>
</gene>
<protein>
    <submittedName>
        <fullName evidence="2">Uncharacterized protein</fullName>
    </submittedName>
</protein>
<evidence type="ECO:0000313" key="2">
    <source>
        <dbReference type="EMBL" id="KAJ8443111.1"/>
    </source>
</evidence>
<dbReference type="AlphaFoldDB" id="A0A9Q1KF65"/>
<dbReference type="Proteomes" id="UP001153076">
    <property type="component" value="Unassembled WGS sequence"/>
</dbReference>
<keyword evidence="3" id="KW-1185">Reference proteome</keyword>
<organism evidence="2 3">
    <name type="scientific">Carnegiea gigantea</name>
    <dbReference type="NCBI Taxonomy" id="171969"/>
    <lineage>
        <taxon>Eukaryota</taxon>
        <taxon>Viridiplantae</taxon>
        <taxon>Streptophyta</taxon>
        <taxon>Embryophyta</taxon>
        <taxon>Tracheophyta</taxon>
        <taxon>Spermatophyta</taxon>
        <taxon>Magnoliopsida</taxon>
        <taxon>eudicotyledons</taxon>
        <taxon>Gunneridae</taxon>
        <taxon>Pentapetalae</taxon>
        <taxon>Caryophyllales</taxon>
        <taxon>Cactineae</taxon>
        <taxon>Cactaceae</taxon>
        <taxon>Cactoideae</taxon>
        <taxon>Echinocereeae</taxon>
        <taxon>Carnegiea</taxon>
    </lineage>
</organism>
<reference evidence="2" key="1">
    <citation type="submission" date="2022-04" db="EMBL/GenBank/DDBJ databases">
        <title>Carnegiea gigantea Genome sequencing and assembly v2.</title>
        <authorList>
            <person name="Copetti D."/>
            <person name="Sanderson M.J."/>
            <person name="Burquez A."/>
            <person name="Wojciechowski M.F."/>
        </authorList>
    </citation>
    <scope>NUCLEOTIDE SEQUENCE</scope>
    <source>
        <strain evidence="2">SGP5-SGP5p</strain>
        <tissue evidence="2">Aerial part</tissue>
    </source>
</reference>